<protein>
    <submittedName>
        <fullName evidence="2">Uncharacterized protein</fullName>
    </submittedName>
</protein>
<dbReference type="STRING" id="13690.AX777_17165"/>
<comment type="caution">
    <text evidence="2">The sequence shown here is derived from an EMBL/GenBank/DDBJ whole genome shotgun (WGS) entry which is preliminary data.</text>
</comment>
<keyword evidence="1" id="KW-0812">Transmembrane</keyword>
<evidence type="ECO:0000313" key="3">
    <source>
        <dbReference type="Proteomes" id="UP000028534"/>
    </source>
</evidence>
<evidence type="ECO:0000256" key="1">
    <source>
        <dbReference type="SAM" id="Phobius"/>
    </source>
</evidence>
<sequence length="39" mass="4491">MPHHKERPARKATSRLALYLVFAFIVAAILAFIWVNMHA</sequence>
<keyword evidence="1" id="KW-1133">Transmembrane helix</keyword>
<dbReference type="EMBL" id="JGVR01000033">
    <property type="protein sequence ID" value="KEZ16421.1"/>
    <property type="molecule type" value="Genomic_DNA"/>
</dbReference>
<gene>
    <name evidence="2" type="ORF">CP98_04111</name>
</gene>
<dbReference type="PATRIC" id="fig|13690.10.peg.4225"/>
<evidence type="ECO:0000313" key="2">
    <source>
        <dbReference type="EMBL" id="KEZ16421.1"/>
    </source>
</evidence>
<proteinExistence type="predicted"/>
<keyword evidence="1" id="KW-0472">Membrane</keyword>
<dbReference type="Proteomes" id="UP000028534">
    <property type="component" value="Unassembled WGS sequence"/>
</dbReference>
<feature type="transmembrane region" description="Helical" evidence="1">
    <location>
        <begin position="16"/>
        <end position="35"/>
    </location>
</feature>
<reference evidence="2 3" key="1">
    <citation type="submission" date="2014-03" db="EMBL/GenBank/DDBJ databases">
        <title>Genome sequence of Sphingobium yanoikuyae B1.</title>
        <authorList>
            <person name="Gan H.M."/>
            <person name="Gan H.Y."/>
            <person name="Savka M.A."/>
        </authorList>
    </citation>
    <scope>NUCLEOTIDE SEQUENCE [LARGE SCALE GENOMIC DNA]</scope>
    <source>
        <strain evidence="2 3">B1</strain>
    </source>
</reference>
<organism evidence="2 3">
    <name type="scientific">Sphingobium yanoikuyae</name>
    <name type="common">Sphingomonas yanoikuyae</name>
    <dbReference type="NCBI Taxonomy" id="13690"/>
    <lineage>
        <taxon>Bacteria</taxon>
        <taxon>Pseudomonadati</taxon>
        <taxon>Pseudomonadota</taxon>
        <taxon>Alphaproteobacteria</taxon>
        <taxon>Sphingomonadales</taxon>
        <taxon>Sphingomonadaceae</taxon>
        <taxon>Sphingobium</taxon>
    </lineage>
</organism>
<name>A0A084EEM9_SPHYA</name>
<dbReference type="AlphaFoldDB" id="A0A084EEM9"/>
<accession>A0A084EEM9</accession>